<feature type="transmembrane region" description="Helical" evidence="1">
    <location>
        <begin position="150"/>
        <end position="175"/>
    </location>
</feature>
<keyword evidence="1" id="KW-1133">Transmembrane helix</keyword>
<dbReference type="RefSeq" id="WP_199384559.1">
    <property type="nucleotide sequence ID" value="NZ_JAEMHM010000010.1"/>
</dbReference>
<sequence>MNAGFTAPLGGEPLYHFAGILVVICLAVLQAQVGRAGALWQIIWALPGTLLHELSHLLVAAVTGGRPVGFTILPRREPEGGWILGSVTISNPGPISALPSALAPLGLNLAGYFVFTQWGRWFADDLPCTLLRYLAVYLFAYSSLPSRRDLLVALSSPLGVALYGGGALLLGAYLWSV</sequence>
<evidence type="ECO:0000313" key="2">
    <source>
        <dbReference type="EMBL" id="MBJ6725667.1"/>
    </source>
</evidence>
<gene>
    <name evidence="2" type="ORF">JFN93_13185</name>
</gene>
<reference evidence="2" key="1">
    <citation type="submission" date="2020-12" db="EMBL/GenBank/DDBJ databases">
        <title>Geomonas sp. Red875, isolated from river sediment.</title>
        <authorList>
            <person name="Xu Z."/>
            <person name="Zhang Z."/>
            <person name="Masuda Y."/>
            <person name="Itoh H."/>
            <person name="Senoo K."/>
        </authorList>
    </citation>
    <scope>NUCLEOTIDE SEQUENCE</scope>
    <source>
        <strain evidence="2">Red875</strain>
    </source>
</reference>
<keyword evidence="1" id="KW-0812">Transmembrane</keyword>
<evidence type="ECO:0000313" key="3">
    <source>
        <dbReference type="Proteomes" id="UP000636888"/>
    </source>
</evidence>
<dbReference type="EMBL" id="JAEMHM010000010">
    <property type="protein sequence ID" value="MBJ6725667.1"/>
    <property type="molecule type" value="Genomic_DNA"/>
</dbReference>
<protein>
    <submittedName>
        <fullName evidence="2">Uncharacterized protein</fullName>
    </submittedName>
</protein>
<organism evidence="2 3">
    <name type="scientific">Geomesophilobacter sediminis</name>
    <dbReference type="NCBI Taxonomy" id="2798584"/>
    <lineage>
        <taxon>Bacteria</taxon>
        <taxon>Pseudomonadati</taxon>
        <taxon>Thermodesulfobacteriota</taxon>
        <taxon>Desulfuromonadia</taxon>
        <taxon>Geobacterales</taxon>
        <taxon>Geobacteraceae</taxon>
        <taxon>Geomesophilobacter</taxon>
    </lineage>
</organism>
<proteinExistence type="predicted"/>
<keyword evidence="1" id="KW-0472">Membrane</keyword>
<name>A0A8J7M0K5_9BACT</name>
<dbReference type="AlphaFoldDB" id="A0A8J7M0K5"/>
<dbReference type="Proteomes" id="UP000636888">
    <property type="component" value="Unassembled WGS sequence"/>
</dbReference>
<keyword evidence="3" id="KW-1185">Reference proteome</keyword>
<comment type="caution">
    <text evidence="2">The sequence shown here is derived from an EMBL/GenBank/DDBJ whole genome shotgun (WGS) entry which is preliminary data.</text>
</comment>
<accession>A0A8J7M0K5</accession>
<feature type="transmembrane region" description="Helical" evidence="1">
    <location>
        <begin position="14"/>
        <end position="33"/>
    </location>
</feature>
<evidence type="ECO:0000256" key="1">
    <source>
        <dbReference type="SAM" id="Phobius"/>
    </source>
</evidence>